<dbReference type="Pfam" id="PF18403">
    <property type="entry name" value="Thioredoxin_15"/>
    <property type="match status" value="1"/>
</dbReference>
<dbReference type="eggNOG" id="KOG1879">
    <property type="taxonomic scope" value="Eukaryota"/>
</dbReference>
<protein>
    <submittedName>
        <fullName evidence="16">UDP-glucose:glycoprotein glucosyltransferase</fullName>
    </submittedName>
</protein>
<evidence type="ECO:0000256" key="5">
    <source>
        <dbReference type="ARBA" id="ARBA00022679"/>
    </source>
</evidence>
<dbReference type="InterPro" id="IPR009448">
    <property type="entry name" value="UDP-g_GGtrans"/>
</dbReference>
<evidence type="ECO:0000259" key="14">
    <source>
        <dbReference type="Pfam" id="PF18403"/>
    </source>
</evidence>
<evidence type="ECO:0000256" key="3">
    <source>
        <dbReference type="ARBA" id="ARBA00004922"/>
    </source>
</evidence>
<feature type="signal peptide" evidence="10">
    <location>
        <begin position="1"/>
        <end position="28"/>
    </location>
</feature>
<dbReference type="OrthoDB" id="27683at2759"/>
<name>K8ENH6_9CHLO</name>
<feature type="domain" description="Glucosyltransferase 24 catalytic" evidence="15">
    <location>
        <begin position="1466"/>
        <end position="1731"/>
    </location>
</feature>
<proteinExistence type="inferred from homology"/>
<evidence type="ECO:0000259" key="11">
    <source>
        <dbReference type="Pfam" id="PF18400"/>
    </source>
</evidence>
<evidence type="ECO:0000259" key="15">
    <source>
        <dbReference type="Pfam" id="PF18404"/>
    </source>
</evidence>
<organism evidence="16 17">
    <name type="scientific">Bathycoccus prasinos</name>
    <dbReference type="NCBI Taxonomy" id="41875"/>
    <lineage>
        <taxon>Eukaryota</taxon>
        <taxon>Viridiplantae</taxon>
        <taxon>Chlorophyta</taxon>
        <taxon>Mamiellophyceae</taxon>
        <taxon>Mamiellales</taxon>
        <taxon>Bathycoccaceae</taxon>
        <taxon>Bathycoccus</taxon>
    </lineage>
</organism>
<dbReference type="Pfam" id="PF18404">
    <property type="entry name" value="Glyco_transf_24"/>
    <property type="match status" value="1"/>
</dbReference>
<dbReference type="GO" id="GO:0005788">
    <property type="term" value="C:endoplasmic reticulum lumen"/>
    <property type="evidence" value="ECO:0007669"/>
    <property type="project" value="UniProtKB-SubCell"/>
</dbReference>
<dbReference type="EMBL" id="FO082278">
    <property type="protein sequence ID" value="CCO13975.1"/>
    <property type="molecule type" value="Genomic_DNA"/>
</dbReference>
<dbReference type="GO" id="GO:0018279">
    <property type="term" value="P:protein N-linked glycosylation via asparagine"/>
    <property type="evidence" value="ECO:0007669"/>
    <property type="project" value="TreeGrafter"/>
</dbReference>
<keyword evidence="6 10" id="KW-0732">Signal</keyword>
<evidence type="ECO:0000313" key="16">
    <source>
        <dbReference type="EMBL" id="CCO13975.1"/>
    </source>
</evidence>
<dbReference type="CDD" id="cd06432">
    <property type="entry name" value="GT8_HUGT1_C_like"/>
    <property type="match status" value="1"/>
</dbReference>
<evidence type="ECO:0000313" key="17">
    <source>
        <dbReference type="Proteomes" id="UP000198341"/>
    </source>
</evidence>
<evidence type="ECO:0000256" key="6">
    <source>
        <dbReference type="ARBA" id="ARBA00022729"/>
    </source>
</evidence>
<dbReference type="InterPro" id="IPR040692">
    <property type="entry name" value="UGGT_TRXL_3"/>
</dbReference>
<feature type="domain" description="UGGT thioredoxin-like" evidence="11">
    <location>
        <begin position="59"/>
        <end position="297"/>
    </location>
</feature>
<evidence type="ECO:0000256" key="1">
    <source>
        <dbReference type="ARBA" id="ARBA00001913"/>
    </source>
</evidence>
<gene>
    <name evidence="16" type="ORF">Bathy01g01410</name>
</gene>
<feature type="domain" description="UDP-glucose:glycoprotein glucosyltransferase thioredoxin-like" evidence="14">
    <location>
        <begin position="952"/>
        <end position="1094"/>
    </location>
</feature>
<keyword evidence="17" id="KW-1185">Reference proteome</keyword>
<dbReference type="SUPFAM" id="SSF53448">
    <property type="entry name" value="Nucleotide-diphospho-sugar transferases"/>
    <property type="match status" value="1"/>
</dbReference>
<dbReference type="PANTHER" id="PTHR11226">
    <property type="entry name" value="UDP-GLUCOSE GLYCOPROTEIN:GLUCOSYLTRANSFERASE"/>
    <property type="match status" value="1"/>
</dbReference>
<feature type="chain" id="PRO_5003917544" evidence="10">
    <location>
        <begin position="29"/>
        <end position="1753"/>
    </location>
</feature>
<keyword evidence="5" id="KW-0808">Transferase</keyword>
<dbReference type="GO" id="GO:0051082">
    <property type="term" value="F:unfolded protein binding"/>
    <property type="evidence" value="ECO:0007669"/>
    <property type="project" value="TreeGrafter"/>
</dbReference>
<dbReference type="InterPro" id="IPR029044">
    <property type="entry name" value="Nucleotide-diphossugar_trans"/>
</dbReference>
<dbReference type="GO" id="GO:0003980">
    <property type="term" value="F:UDP-glucose:glycoprotein glucosyltransferase activity"/>
    <property type="evidence" value="ECO:0007669"/>
    <property type="project" value="InterPro"/>
</dbReference>
<dbReference type="InterPro" id="IPR040497">
    <property type="entry name" value="Glyco_transf_24"/>
</dbReference>
<dbReference type="STRING" id="41875.K8ENH6"/>
<dbReference type="GO" id="GO:0036503">
    <property type="term" value="P:ERAD pathway"/>
    <property type="evidence" value="ECO:0007669"/>
    <property type="project" value="TreeGrafter"/>
</dbReference>
<keyword evidence="7" id="KW-0256">Endoplasmic reticulum</keyword>
<keyword evidence="9" id="KW-0175">Coiled coil</keyword>
<dbReference type="RefSeq" id="XP_007515096.1">
    <property type="nucleotide sequence ID" value="XM_007515034.1"/>
</dbReference>
<dbReference type="Pfam" id="PF18401">
    <property type="entry name" value="Thioredoxin_13"/>
    <property type="match status" value="1"/>
</dbReference>
<reference evidence="16 17" key="1">
    <citation type="submission" date="2011-10" db="EMBL/GenBank/DDBJ databases">
        <authorList>
            <person name="Genoscope - CEA"/>
        </authorList>
    </citation>
    <scope>NUCLEOTIDE SEQUENCE [LARGE SCALE GENOMIC DNA]</scope>
    <source>
        <strain evidence="16 17">RCC 1105</strain>
    </source>
</reference>
<sequence length="1753" mass="198086">MTKTTTRTLTVFSLVLITFLLLSGGVSSKSSDEHRQQKATAKTREKSIDVSLVSSLFPATSHALETAEAISTCCGEEKFWQFVSVWRNQNALNGKRCQRFIESAMRRAVGGPPEKEEEKENAREETMMTSAVKMSVGLRQFAPRLKMFQTLKDEAVEEVVRDDLKKEEVKTACCFATVGARGRYATDVASLRTEVSEARKEEAEVERSEEENDARRKPRYSYLVPTEFDHAYPTGKESDIMEGNEVEEKAKKERLPMVYLYAATGSQCFLDMHEFLAEKIDEEEVRYVLRPVFEKSCLNDEKAVKQCTAYGAFNYDGDTKNEKEDKDDELLRVPGFGVELAIKNMEYKAVDDQITAKDDEEGGDDGDEEIVLGFNFKTLRERLAEKGGEDAQEKLDGFKKQLEMEEKSIKGDMFEPLPKWKIANLGLLATQKIVSANDPLSMLRDVTQNFPSLMNKMANTMRVQKKTRDEVKENQRAVPPSSVIMSLNGQPMELDTVDAFAITDRVISELRDAERVRTIGLGEKAAAETLHLRPKGVRMKEPPKIDVTFSPVEFSYDFEKDKQYEKWSKSYSKFLKAMMESQGQGGLPPIRRNLINIVAIVNLGTAEGMEIVNVLERYRKMNIPVRYAILAIGNDDKTQLFEDDDYMGDGFGEEIPDDSLPDTQTYSNLVAKCAHYILAKYGAKPMRAFAIDIIEGREQLAAGDYFSPPVMAPPKWEDARSSFIQIARAIEVSNALGKGNEKSVSVTDRKEVMERVVKELNDVLDKMEDDEDEDENKKYSADALKAKRAIESRGLESNSVLINGVYYDSETSRRTLGASLSRAMGHLIGSVVQNLQQAIHTKQLKEDMDAYAFVNKGAAKKLRPEIQDESAFPPTFLPEIPHLFYISKTWIEGGAQNEAKPVSIWVVANPDCALGKAHLSEAMKFLRSSYDEPENGEGQDASDDGRESVAKQTRFFFVNPQMSDSAKPTLVARAVVAATQLTSAREHIPTLVLELLKDGDGDKNFIDRAVRASGVKADEFRKLFRNEETIDYLLKLQRTINAKHLGNTRRAFVVNGRLLDPVVLNTEFDASDLHVVAEADLEKRSNDARKIVERDAQEKTDPKGVTTTNVPFRIISARIAALSHFIAKRYEQAASRGVVESLEFLSTNRTAFTLGKDDAQGNVSMVEIEVILDPLSKEAQRIAPVLKVLKDSLGNHASLKVIMNPVEKLSDVPLSSYFRYCAQDLTDWSKSPKVVFEAGSLPQSKTLTAHLDHPEPWMVTTKKAKYDLDNLILENVKEDTVFAEYSLESLLVTGHAFDGGNPRNPPRGTQVVLQKKWFMEDIHEQKEIKDNAIAGTIIMANLGYFQLPASPGRFALALKEGRSRDVYEMVSTDLINIDDRTNTFSSGRTDPSKFRAEITVASWSGKRVEMKLRKRAGFEMADVLSEDDDENDENKRGLGSKISSLFGGKNKKKKQVQLDENGLETIHIFSVATGHLYERFLKIMMASVRRHTKNPLKFWFIKNWLSPSFKDFLPHFAKKYNVEYELITYKWPTWLHKQTEKQRIIWAYKILFLDVIFPLSLEKVVFVDADQIVRGDMNELWNIDLQGAPYGYTPMCDNNKEMEGFRFWKQGFWKTHLRGKPYHISALYVVDLKRFRELAAGDQLRGMYDQLSKDPGSLANLDQDLPNFAQHQVPIFSLPMPWLWCESWCGNETKAAAKTIDLCNNPLTKEPKLVGAARIVSEWTELDNEVRAYTSEVEKSGLLGNTKPPHDEL</sequence>
<dbReference type="GeneID" id="19017877"/>
<comment type="cofactor">
    <cofactor evidence="1">
        <name>Ca(2+)</name>
        <dbReference type="ChEBI" id="CHEBI:29108"/>
    </cofactor>
</comment>
<dbReference type="UniPathway" id="UPA00378"/>
<dbReference type="PANTHER" id="PTHR11226:SF0">
    <property type="entry name" value="UDP-GLUCOSE:GLYCOPROTEIN GLUCOSYLTRANSFERASE"/>
    <property type="match status" value="1"/>
</dbReference>
<comment type="pathway">
    <text evidence="3">Protein modification; protein glycosylation.</text>
</comment>
<feature type="domain" description="UGGT thioredoxin-like" evidence="12">
    <location>
        <begin position="414"/>
        <end position="530"/>
    </location>
</feature>
<evidence type="ECO:0000256" key="8">
    <source>
        <dbReference type="ARBA" id="ARBA00023180"/>
    </source>
</evidence>
<evidence type="ECO:0000256" key="7">
    <source>
        <dbReference type="ARBA" id="ARBA00022824"/>
    </source>
</evidence>
<evidence type="ECO:0000256" key="4">
    <source>
        <dbReference type="ARBA" id="ARBA00006351"/>
    </source>
</evidence>
<evidence type="ECO:0000259" key="12">
    <source>
        <dbReference type="Pfam" id="PF18401"/>
    </source>
</evidence>
<dbReference type="InterPro" id="IPR040525">
    <property type="entry name" value="UGGT_TRXL_4"/>
</dbReference>
<dbReference type="Pfam" id="PF18402">
    <property type="entry name" value="Thioredoxin_14"/>
    <property type="match status" value="1"/>
</dbReference>
<evidence type="ECO:0000259" key="13">
    <source>
        <dbReference type="Pfam" id="PF18402"/>
    </source>
</evidence>
<feature type="coiled-coil region" evidence="9">
    <location>
        <begin position="750"/>
        <end position="777"/>
    </location>
</feature>
<dbReference type="Proteomes" id="UP000198341">
    <property type="component" value="Chromosome 1"/>
</dbReference>
<dbReference type="KEGG" id="bpg:Bathy01g01410"/>
<dbReference type="Pfam" id="PF06427">
    <property type="entry name" value="UDP-g_GGTase"/>
    <property type="match status" value="1"/>
</dbReference>
<feature type="domain" description="UGGT thioredoxin-like" evidence="13">
    <location>
        <begin position="557"/>
        <end position="864"/>
    </location>
</feature>
<comment type="similarity">
    <text evidence="4">Belongs to the glycosyltransferase 8 family.</text>
</comment>
<comment type="subcellular location">
    <subcellularLocation>
        <location evidence="2">Endoplasmic reticulum lumen</location>
    </subcellularLocation>
</comment>
<dbReference type="Gene3D" id="3.90.550.10">
    <property type="entry name" value="Spore Coat Polysaccharide Biosynthesis Protein SpsA, Chain A"/>
    <property type="match status" value="1"/>
</dbReference>
<evidence type="ECO:0000256" key="9">
    <source>
        <dbReference type="SAM" id="Coils"/>
    </source>
</evidence>
<dbReference type="InterPro" id="IPR040693">
    <property type="entry name" value="UGGT_TRXL_1"/>
</dbReference>
<keyword evidence="8" id="KW-0325">Glycoprotein</keyword>
<accession>K8ENH6</accession>
<evidence type="ECO:0000256" key="2">
    <source>
        <dbReference type="ARBA" id="ARBA00004319"/>
    </source>
</evidence>
<dbReference type="Pfam" id="PF18400">
    <property type="entry name" value="Thioredoxin_12"/>
    <property type="match status" value="1"/>
</dbReference>
<evidence type="ECO:0000256" key="10">
    <source>
        <dbReference type="SAM" id="SignalP"/>
    </source>
</evidence>
<dbReference type="InterPro" id="IPR040694">
    <property type="entry name" value="UGGT_TRXL_2"/>
</dbReference>